<feature type="region of interest" description="Disordered" evidence="1">
    <location>
        <begin position="1"/>
        <end position="20"/>
    </location>
</feature>
<evidence type="ECO:0000256" key="1">
    <source>
        <dbReference type="SAM" id="MobiDB-lite"/>
    </source>
</evidence>
<evidence type="ECO:0000259" key="2">
    <source>
        <dbReference type="Pfam" id="PF11878"/>
    </source>
</evidence>
<dbReference type="GO" id="GO:0005085">
    <property type="term" value="F:guanyl-nucleotide exchange factor activity"/>
    <property type="evidence" value="ECO:0007669"/>
    <property type="project" value="InterPro"/>
</dbReference>
<dbReference type="PANTHER" id="PTHR23317">
    <property type="entry name" value="DEDICATOR OF CYTOKINESIS DOCK"/>
    <property type="match status" value="1"/>
</dbReference>
<feature type="compositionally biased region" description="Polar residues" evidence="1">
    <location>
        <begin position="1"/>
        <end position="15"/>
    </location>
</feature>
<dbReference type="GO" id="GO:0007264">
    <property type="term" value="P:small GTPase-mediated signal transduction"/>
    <property type="evidence" value="ECO:0007669"/>
    <property type="project" value="InterPro"/>
</dbReference>
<evidence type="ECO:0000313" key="3">
    <source>
        <dbReference type="EMBL" id="KAJ7372908.1"/>
    </source>
</evidence>
<sequence>MAAQSSQGSTGSTRAFAQKLNKFRRNGSTATFGTQTSFTKSESSSSSFLHFAAGTIPLNEVVEPPDFEDIVLQNQPFNENDPNSKMLEFPDDDIEVTTIPRQCRTVKPCFPKDTGIDNNPQLKDCIHCYTADWAIVNRRYQFRCSDEGKPDSRRKVARTSSFVGTLPNQVYEIDEKGKLLDQGKNGMQEKTSQQLGKGQEELPRGSWASSIFDLQSCNPDPLLPSLLDRTPPDELDTANEEDRYLHRIHSLFSIYPIQQEEGIEKRVPATIPQEHFGLRILVKCLLLKLELEVEPIFASMALYDGRVKKKISENCYFDMNSEWCRKLVKEHNPRTDISTLSRSAVFSITYPSTDVFLVIKLEKVLQQGDISECAEPYLKDTENSKHRDKMRSAAVSNCDRLGKYRMPFAWTAIHLVDVLSGKPASTDAPAAAAPTATGPSQQEKDTPPAGTPARKQSGIVETPPVVPRSTKRKDSETASSRMSVIEARKSVHLGDGSEFEVVPDLTNFTPVTLTVSSFFKQESDKLKDDDLYKFLADLKRPSSILKRLKCIPGKLKLDISPPGDKPPYCLTSELHQVHPYPDRQGRPTKEIEEFAPKEVFSPYLTYKNLFYVYPLSVNYTSRSTSARNIAVKWIPAIKDGRLSLGEFHLPVSLEKPPSSYSMPFTRGATSWYEMGGGSQGFSMLLSGLYLQFTLRIYRFINF</sequence>
<reference evidence="3" key="1">
    <citation type="submission" date="2023-01" db="EMBL/GenBank/DDBJ databases">
        <title>Genome assembly of the deep-sea coral Lophelia pertusa.</title>
        <authorList>
            <person name="Herrera S."/>
            <person name="Cordes E."/>
        </authorList>
    </citation>
    <scope>NUCLEOTIDE SEQUENCE</scope>
    <source>
        <strain evidence="3">USNM1676648</strain>
        <tissue evidence="3">Polyp</tissue>
    </source>
</reference>
<feature type="domain" description="Dedicator of cytokinesis C/D N-terminal" evidence="2">
    <location>
        <begin position="60"/>
        <end position="174"/>
    </location>
</feature>
<evidence type="ECO:0000313" key="4">
    <source>
        <dbReference type="Proteomes" id="UP001163046"/>
    </source>
</evidence>
<comment type="caution">
    <text evidence="3">The sequence shown here is derived from an EMBL/GenBank/DDBJ whole genome shotgun (WGS) entry which is preliminary data.</text>
</comment>
<dbReference type="InterPro" id="IPR021816">
    <property type="entry name" value="DOCK_C/D_N"/>
</dbReference>
<gene>
    <name evidence="3" type="primary">DOCK6_1</name>
    <name evidence="3" type="ORF">OS493_015362</name>
</gene>
<feature type="region of interest" description="Disordered" evidence="1">
    <location>
        <begin position="423"/>
        <end position="483"/>
    </location>
</feature>
<dbReference type="Pfam" id="PF11878">
    <property type="entry name" value="DOCK_C-D_N"/>
    <property type="match status" value="1"/>
</dbReference>
<dbReference type="OrthoDB" id="47328at2759"/>
<dbReference type="AlphaFoldDB" id="A0A9W9Z387"/>
<protein>
    <submittedName>
        <fullName evidence="3">Dedicator of cytokinesis protein 6</fullName>
    </submittedName>
</protein>
<organism evidence="3 4">
    <name type="scientific">Desmophyllum pertusum</name>
    <dbReference type="NCBI Taxonomy" id="174260"/>
    <lineage>
        <taxon>Eukaryota</taxon>
        <taxon>Metazoa</taxon>
        <taxon>Cnidaria</taxon>
        <taxon>Anthozoa</taxon>
        <taxon>Hexacorallia</taxon>
        <taxon>Scleractinia</taxon>
        <taxon>Caryophylliina</taxon>
        <taxon>Caryophylliidae</taxon>
        <taxon>Desmophyllum</taxon>
    </lineage>
</organism>
<name>A0A9W9Z387_9CNID</name>
<dbReference type="EMBL" id="MU826833">
    <property type="protein sequence ID" value="KAJ7372908.1"/>
    <property type="molecule type" value="Genomic_DNA"/>
</dbReference>
<feature type="compositionally biased region" description="Low complexity" evidence="1">
    <location>
        <begin position="423"/>
        <end position="437"/>
    </location>
</feature>
<accession>A0A9W9Z387</accession>
<dbReference type="PANTHER" id="PTHR23317:SF76">
    <property type="entry name" value="LD20667P"/>
    <property type="match status" value="1"/>
</dbReference>
<proteinExistence type="predicted"/>
<keyword evidence="4" id="KW-1185">Reference proteome</keyword>
<dbReference type="InterPro" id="IPR026791">
    <property type="entry name" value="DOCK"/>
</dbReference>
<dbReference type="Proteomes" id="UP001163046">
    <property type="component" value="Unassembled WGS sequence"/>
</dbReference>